<accession>A0A5C6C6U6</accession>
<dbReference type="EMBL" id="SJPS01000015">
    <property type="protein sequence ID" value="TWU20360.1"/>
    <property type="molecule type" value="Genomic_DNA"/>
</dbReference>
<dbReference type="OrthoDB" id="9807854at2"/>
<dbReference type="Pfam" id="PF07396">
    <property type="entry name" value="Porin_O_P"/>
    <property type="match status" value="1"/>
</dbReference>
<dbReference type="RefSeq" id="WP_146453142.1">
    <property type="nucleotide sequence ID" value="NZ_SJPS01000015.1"/>
</dbReference>
<evidence type="ECO:0000256" key="2">
    <source>
        <dbReference type="SAM" id="MobiDB-lite"/>
    </source>
</evidence>
<keyword evidence="4" id="KW-1185">Reference proteome</keyword>
<feature type="region of interest" description="Disordered" evidence="2">
    <location>
        <begin position="309"/>
        <end position="330"/>
    </location>
</feature>
<dbReference type="AlphaFoldDB" id="A0A5C6C6U6"/>
<evidence type="ECO:0000256" key="1">
    <source>
        <dbReference type="SAM" id="Coils"/>
    </source>
</evidence>
<evidence type="ECO:0000313" key="4">
    <source>
        <dbReference type="Proteomes" id="UP000318437"/>
    </source>
</evidence>
<organism evidence="3 4">
    <name type="scientific">Bythopirellula polymerisocia</name>
    <dbReference type="NCBI Taxonomy" id="2528003"/>
    <lineage>
        <taxon>Bacteria</taxon>
        <taxon>Pseudomonadati</taxon>
        <taxon>Planctomycetota</taxon>
        <taxon>Planctomycetia</taxon>
        <taxon>Pirellulales</taxon>
        <taxon>Lacipirellulaceae</taxon>
        <taxon>Bythopirellula</taxon>
    </lineage>
</organism>
<dbReference type="InterPro" id="IPR010870">
    <property type="entry name" value="Porin_O/P"/>
</dbReference>
<keyword evidence="1" id="KW-0175">Coiled coil</keyword>
<protein>
    <submittedName>
        <fullName evidence="3">Porin P</fullName>
    </submittedName>
</protein>
<name>A0A5C6C6U6_9BACT</name>
<dbReference type="InterPro" id="IPR023614">
    <property type="entry name" value="Porin_dom_sf"/>
</dbReference>
<feature type="compositionally biased region" description="Polar residues" evidence="2">
    <location>
        <begin position="315"/>
        <end position="330"/>
    </location>
</feature>
<dbReference type="Proteomes" id="UP000318437">
    <property type="component" value="Unassembled WGS sequence"/>
</dbReference>
<sequence length="507" mass="57674">MYISRLNNCLYPPEKLLTLSLTILAALLLTPVWGDETDLKLIPPIYQDASVVASAFESYLVDESPEEKSIEERLAELEENYTDLNDNYGKLEKNYSELKGKLKNAAFSGHNESTMKVIGRIHEDYWAFPGNSPGTNAFETGDPTMTPQDRFGFRRLRFGVGGNLWKTMEYRIEMEFADPNEPEFRDAYLGWHDVPCLQTLLVGNQKRPYGLDHINSSRYNVFMERPFIIEGDDQDARRFGIQSYGYSEDLTWNWRYGVFNLRNIQDEGSYIGDHYQGQVAGRLATTFWYDEPSDGRGYGHFAISGTVADPDGTVTPGQSSSEAQFQTRPEARSSSRWLNTGIISGTDTYQLCGLENVWNFGSIQLVGEYQGTMVDRKGFEDVYFHGGYAYIAYFLTGEFMPWDRETGQLARPEPLENFFLVDTCNDGVRGGWGAWQVAYRWSYADYTDQDILGGVGKSHTLGLNWYWNAYARMQFNAIHGEIDDHAPVAGLTSGHYTILGTRFMVDF</sequence>
<comment type="caution">
    <text evidence="3">The sequence shown here is derived from an EMBL/GenBank/DDBJ whole genome shotgun (WGS) entry which is preliminary data.</text>
</comment>
<dbReference type="Gene3D" id="2.40.160.10">
    <property type="entry name" value="Porin"/>
    <property type="match status" value="1"/>
</dbReference>
<feature type="coiled-coil region" evidence="1">
    <location>
        <begin position="67"/>
        <end position="101"/>
    </location>
</feature>
<reference evidence="3 4" key="1">
    <citation type="submission" date="2019-02" db="EMBL/GenBank/DDBJ databases">
        <title>Deep-cultivation of Planctomycetes and their phenomic and genomic characterization uncovers novel biology.</title>
        <authorList>
            <person name="Wiegand S."/>
            <person name="Jogler M."/>
            <person name="Boedeker C."/>
            <person name="Pinto D."/>
            <person name="Vollmers J."/>
            <person name="Rivas-Marin E."/>
            <person name="Kohn T."/>
            <person name="Peeters S.H."/>
            <person name="Heuer A."/>
            <person name="Rast P."/>
            <person name="Oberbeckmann S."/>
            <person name="Bunk B."/>
            <person name="Jeske O."/>
            <person name="Meyerdierks A."/>
            <person name="Storesund J.E."/>
            <person name="Kallscheuer N."/>
            <person name="Luecker S."/>
            <person name="Lage O.M."/>
            <person name="Pohl T."/>
            <person name="Merkel B.J."/>
            <person name="Hornburger P."/>
            <person name="Mueller R.-W."/>
            <person name="Bruemmer F."/>
            <person name="Labrenz M."/>
            <person name="Spormann A.M."/>
            <person name="Op Den Camp H."/>
            <person name="Overmann J."/>
            <person name="Amann R."/>
            <person name="Jetten M.S.M."/>
            <person name="Mascher T."/>
            <person name="Medema M.H."/>
            <person name="Devos D.P."/>
            <person name="Kaster A.-K."/>
            <person name="Ovreas L."/>
            <person name="Rohde M."/>
            <person name="Galperin M.Y."/>
            <person name="Jogler C."/>
        </authorList>
    </citation>
    <scope>NUCLEOTIDE SEQUENCE [LARGE SCALE GENOMIC DNA]</scope>
    <source>
        <strain evidence="3 4">Pla144</strain>
    </source>
</reference>
<evidence type="ECO:0000313" key="3">
    <source>
        <dbReference type="EMBL" id="TWU20360.1"/>
    </source>
</evidence>
<proteinExistence type="predicted"/>
<gene>
    <name evidence="3" type="primary">oprP</name>
    <name evidence="3" type="ORF">Pla144_49350</name>
</gene>